<dbReference type="CDD" id="cd09272">
    <property type="entry name" value="RNase_HI_RT_Ty1"/>
    <property type="match status" value="1"/>
</dbReference>
<gene>
    <name evidence="1" type="ORF">VITISV_040400</name>
</gene>
<name>A5BRY1_VITVI</name>
<evidence type="ECO:0008006" key="2">
    <source>
        <dbReference type="Google" id="ProtNLM"/>
    </source>
</evidence>
<proteinExistence type="predicted"/>
<organism evidence="1">
    <name type="scientific">Vitis vinifera</name>
    <name type="common">Grape</name>
    <dbReference type="NCBI Taxonomy" id="29760"/>
    <lineage>
        <taxon>Eukaryota</taxon>
        <taxon>Viridiplantae</taxon>
        <taxon>Streptophyta</taxon>
        <taxon>Embryophyta</taxon>
        <taxon>Tracheophyta</taxon>
        <taxon>Spermatophyta</taxon>
        <taxon>Magnoliopsida</taxon>
        <taxon>eudicotyledons</taxon>
        <taxon>Gunneridae</taxon>
        <taxon>Pentapetalae</taxon>
        <taxon>rosids</taxon>
        <taxon>Vitales</taxon>
        <taxon>Vitaceae</taxon>
        <taxon>Viteae</taxon>
        <taxon>Vitis</taxon>
    </lineage>
</organism>
<dbReference type="AlphaFoldDB" id="A5BRY1"/>
<accession>A5BRY1</accession>
<dbReference type="EMBL" id="AM468843">
    <property type="protein sequence ID" value="CAN72650.1"/>
    <property type="molecule type" value="Genomic_DNA"/>
</dbReference>
<sequence>MPEEENDATTHLSVIIQGCLRSRVPTDAEKFIYMGNGNKAPIEAIGLFRLHLEFGCYLDLDETFLSSSRQNLVSISRLDKFGYSWSFGNGKISLFQYSNMIGTNSLVDNLYKLDINVSHINESFHANTPKLPPTHIEELTPIHEEEQQQPQLEVPLRRSTRERGMTILDYYIVYLQEHEFDMGLKDDLISFSQAKQSVDSLKWIEAMKDEMKSMKDNDVWDLVEFLEGTKLISSHYDLELHQMDVKTTFLNGDIEETIYMVQLENFESKESKHLRFDHLEITGYSNSDFASYHDSRRSPSYYVFMLAEAAISWKSVKQSLIATFTMEVESIACYEASN</sequence>
<reference evidence="1" key="1">
    <citation type="journal article" date="2007" name="PLoS ONE">
        <title>The first genome sequence of an elite grapevine cultivar (Pinot noir Vitis vinifera L.): coping with a highly heterozygous genome.</title>
        <authorList>
            <person name="Velasco R."/>
            <person name="Zharkikh A."/>
            <person name="Troggio M."/>
            <person name="Cartwright D.A."/>
            <person name="Cestaro A."/>
            <person name="Pruss D."/>
            <person name="Pindo M."/>
            <person name="FitzGerald L.M."/>
            <person name="Vezzulli S."/>
            <person name="Reid J."/>
            <person name="Malacarne G."/>
            <person name="Iliev D."/>
            <person name="Coppola G."/>
            <person name="Wardell B."/>
            <person name="Micheletti D."/>
            <person name="Macalma T."/>
            <person name="Facci M."/>
            <person name="Mitchell J.T."/>
            <person name="Perazzolli M."/>
            <person name="Eldredge G."/>
            <person name="Gatto P."/>
            <person name="Oyzerski R."/>
            <person name="Moretto M."/>
            <person name="Gutin N."/>
            <person name="Stefanini M."/>
            <person name="Chen Y."/>
            <person name="Segala C."/>
            <person name="Davenport C."/>
            <person name="Dematte L."/>
            <person name="Mraz A."/>
            <person name="Battilana J."/>
            <person name="Stormo K."/>
            <person name="Costa F."/>
            <person name="Tao Q."/>
            <person name="Si-Ammour A."/>
            <person name="Harkins T."/>
            <person name="Lackey A."/>
            <person name="Perbost C."/>
            <person name="Taillon B."/>
            <person name="Stella A."/>
            <person name="Solovyev V."/>
            <person name="Fawcett J.A."/>
            <person name="Sterck L."/>
            <person name="Vandepoele K."/>
            <person name="Grando S.M."/>
            <person name="Toppo S."/>
            <person name="Moser C."/>
            <person name="Lanchbury J."/>
            <person name="Bogden R."/>
            <person name="Skolnick M."/>
            <person name="Sgaramella V."/>
            <person name="Bhatnagar S.K."/>
            <person name="Fontana P."/>
            <person name="Gutin A."/>
            <person name="Van de Peer Y."/>
            <person name="Salamini F."/>
            <person name="Viola R."/>
        </authorList>
    </citation>
    <scope>NUCLEOTIDE SEQUENCE</scope>
</reference>
<protein>
    <recommendedName>
        <fullName evidence="2">Reverse transcriptase Ty1/copia-type domain-containing protein</fullName>
    </recommendedName>
</protein>
<evidence type="ECO:0000313" key="1">
    <source>
        <dbReference type="EMBL" id="CAN72650.1"/>
    </source>
</evidence>